<feature type="region of interest" description="Disordered" evidence="1">
    <location>
        <begin position="1"/>
        <end position="20"/>
    </location>
</feature>
<dbReference type="Proteomes" id="UP000216057">
    <property type="component" value="Unassembled WGS sequence"/>
</dbReference>
<feature type="domain" description="Glycoside hydrolase 120 insertion" evidence="3">
    <location>
        <begin position="174"/>
        <end position="257"/>
    </location>
</feature>
<organism evidence="4 5">
    <name type="scientific">Bifidobacterium eulemuris</name>
    <dbReference type="NCBI Taxonomy" id="1765219"/>
    <lineage>
        <taxon>Bacteria</taxon>
        <taxon>Bacillati</taxon>
        <taxon>Actinomycetota</taxon>
        <taxon>Actinomycetes</taxon>
        <taxon>Bifidobacteriales</taxon>
        <taxon>Bifidobacteriaceae</taxon>
        <taxon>Bifidobacterium</taxon>
    </lineage>
</organism>
<dbReference type="InterPro" id="IPR012334">
    <property type="entry name" value="Pectin_lyas_fold"/>
</dbReference>
<evidence type="ECO:0000259" key="2">
    <source>
        <dbReference type="Pfam" id="PF13229"/>
    </source>
</evidence>
<dbReference type="SUPFAM" id="SSF51126">
    <property type="entry name" value="Pectin lyase-like"/>
    <property type="match status" value="1"/>
</dbReference>
<feature type="compositionally biased region" description="Basic and acidic residues" evidence="1">
    <location>
        <begin position="8"/>
        <end position="18"/>
    </location>
</feature>
<dbReference type="Gene3D" id="2.60.40.1180">
    <property type="entry name" value="Golgi alpha-mannosidase II"/>
    <property type="match status" value="1"/>
</dbReference>
<dbReference type="AlphaFoldDB" id="A0A261GDE0"/>
<dbReference type="InterPro" id="IPR013780">
    <property type="entry name" value="Glyco_hydro_b"/>
</dbReference>
<sequence>MTIYHVAQRSDTHGEGSESKPFATINEAAAIALAGDEIVVHEGVYRESVNPAHGGASDDMRVVYRVADGEHVTITGAERVTGWVRDVLNPNVWTVTVPNTLFGAFNPFARTVFGDWVVDPSSHAATLRRTAQGDARLAEAEAEARTQADDDAGASTVDAGIAAGILAGYPASPACHLGDVYLDGKSLYEVFSPIEVLDPSPRVTSHDHGSGLDAPIADREGSTHVWYAEVDGDADTGSTTIWANFQGADPNERLAEISVRETVFYPTRPQINYITVRGFELAQAATPWAPPTADQIGLIGAHWSRGWIIENNDIHDAKCSAVSLGKEGSTGDNDCTVTRRKSGYQYQMEAVFKALRFGWRKGVVGGHVVRSNTIHDCGQNGVVGHMGCAFSVIERNHIYNIATKHEFWGHEIGGIKLHAAVDTVIRANNIHDCTLGTWLDWQTQGTHIDRNVYWNNTRDLMVEVSHGPYTVSNNVFASPLALDVFSDGGAYVNNLIAGQTRLIQVLDRSTPYHFPHTTEVAGSMFVYGGDDRFLNNLFVRPAGAPPENDDQHDWCFVGHGTRVYNVRALNCGMRGVGEQGEIPSTLEEYERLASRTVTGDEEQFREVPQPVYARDNTYLGGARALLGERGALASEAEVAVTVRGDGDAVSLAVGTSDAGADGVTFGSGSIVRTADLGTPRVVEARFENPDGSPFSFDADIVGDPRGERSSRGPVAALEPGRPVVVWRR</sequence>
<dbReference type="PANTHER" id="PTHR36453:SF1">
    <property type="entry name" value="RIGHT HANDED BETA HELIX DOMAIN-CONTAINING PROTEIN"/>
    <property type="match status" value="1"/>
</dbReference>
<proteinExistence type="predicted"/>
<dbReference type="InterPro" id="IPR049169">
    <property type="entry name" value="Glyco_hydro_120_ins"/>
</dbReference>
<gene>
    <name evidence="4" type="ORF">BEUL_0210</name>
</gene>
<evidence type="ECO:0000313" key="5">
    <source>
        <dbReference type="Proteomes" id="UP000216057"/>
    </source>
</evidence>
<accession>A0A261GDE0</accession>
<dbReference type="InterPro" id="IPR039448">
    <property type="entry name" value="Beta_helix"/>
</dbReference>
<feature type="domain" description="Right handed beta helix" evidence="2">
    <location>
        <begin position="305"/>
        <end position="476"/>
    </location>
</feature>
<comment type="caution">
    <text evidence="4">The sequence shown here is derived from an EMBL/GenBank/DDBJ whole genome shotgun (WGS) entry which is preliminary data.</text>
</comment>
<dbReference type="Pfam" id="PF21258">
    <property type="entry name" value="Glyco_hydro_120_ins"/>
    <property type="match status" value="2"/>
</dbReference>
<evidence type="ECO:0000259" key="3">
    <source>
        <dbReference type="Pfam" id="PF21258"/>
    </source>
</evidence>
<dbReference type="Pfam" id="PF13229">
    <property type="entry name" value="Beta_helix"/>
    <property type="match status" value="1"/>
</dbReference>
<dbReference type="InterPro" id="IPR011050">
    <property type="entry name" value="Pectin_lyase_fold/virulence"/>
</dbReference>
<feature type="domain" description="Glycoside hydrolase 120 insertion" evidence="3">
    <location>
        <begin position="81"/>
        <end position="123"/>
    </location>
</feature>
<protein>
    <submittedName>
        <fullName evidence="4">Right handed beta helix region</fullName>
    </submittedName>
</protein>
<evidence type="ECO:0000313" key="4">
    <source>
        <dbReference type="EMBL" id="OZG69469.1"/>
    </source>
</evidence>
<dbReference type="RefSeq" id="WP_211279891.1">
    <property type="nucleotide sequence ID" value="NZ_CP062938.1"/>
</dbReference>
<dbReference type="EMBL" id="MWWZ01000003">
    <property type="protein sequence ID" value="OZG69469.1"/>
    <property type="molecule type" value="Genomic_DNA"/>
</dbReference>
<dbReference type="Gene3D" id="2.160.20.10">
    <property type="entry name" value="Single-stranded right-handed beta-helix, Pectin lyase-like"/>
    <property type="match status" value="2"/>
</dbReference>
<name>A0A261GDE0_9BIFI</name>
<reference evidence="4 5" key="1">
    <citation type="journal article" date="2017" name="BMC Genomics">
        <title>Comparative genomic and phylogenomic analyses of the Bifidobacteriaceae family.</title>
        <authorList>
            <person name="Lugli G.A."/>
            <person name="Milani C."/>
            <person name="Turroni F."/>
            <person name="Duranti S."/>
            <person name="Mancabelli L."/>
            <person name="Mangifesta M."/>
            <person name="Ferrario C."/>
            <person name="Modesto M."/>
            <person name="Mattarelli P."/>
            <person name="Jiri K."/>
            <person name="van Sinderen D."/>
            <person name="Ventura M."/>
        </authorList>
    </citation>
    <scope>NUCLEOTIDE SEQUENCE [LARGE SCALE GENOMIC DNA]</scope>
    <source>
        <strain evidence="4 5">DSM 100216</strain>
    </source>
</reference>
<evidence type="ECO:0000256" key="1">
    <source>
        <dbReference type="SAM" id="MobiDB-lite"/>
    </source>
</evidence>
<dbReference type="PANTHER" id="PTHR36453">
    <property type="entry name" value="SECRETED PROTEIN-RELATED"/>
    <property type="match status" value="1"/>
</dbReference>